<dbReference type="PIRSF" id="PIRSF029792">
    <property type="entry name" value="Pro_racemase"/>
    <property type="match status" value="1"/>
</dbReference>
<evidence type="ECO:0000256" key="1">
    <source>
        <dbReference type="ARBA" id="ARBA00007529"/>
    </source>
</evidence>
<dbReference type="RefSeq" id="WP_066091150.1">
    <property type="nucleotide sequence ID" value="NZ_CP126114.1"/>
</dbReference>
<evidence type="ECO:0000313" key="2">
    <source>
        <dbReference type="EMBL" id="WHY85109.1"/>
    </source>
</evidence>
<accession>A0AA95SA86</accession>
<dbReference type="KEGG" id="nnv:QNH39_21165"/>
<dbReference type="Proteomes" id="UP001178288">
    <property type="component" value="Chromosome"/>
</dbReference>
<sequence>MKIQKVYTTTDVHVAGEAFRIIHNVPLIHYQSLEQLYEKFPQMYEVEKNLLLNEPRGFAGLNGCLVLPPISPEADAAVLFFNHEGTVPVHYGGIVAVITALLECGHLQTNETSEYKIETLTGVISVTAIVEQEEVVSVRLESDPCHVIQQDVQLAHSRLNTKFSLVQADQVYAVFEKRNLPVEIRVEDLSELKSWACTVFQALDSEAQVQAAILLDDSALDVGRIKSITFREDQFIVRSPGFGPTFACYTSLLAKGALRSEQGLVNESIFESRLAAKVAEQTENVYQFTVTSRGFITGLQTFVLDPTDPLAAGFLLK</sequence>
<dbReference type="SUPFAM" id="SSF54506">
    <property type="entry name" value="Diaminopimelate epimerase-like"/>
    <property type="match status" value="1"/>
</dbReference>
<dbReference type="PANTHER" id="PTHR33442:SF1">
    <property type="entry name" value="TRANS-3-HYDROXY-L-PROLINE DEHYDRATASE"/>
    <property type="match status" value="1"/>
</dbReference>
<gene>
    <name evidence="2" type="ORF">QNH39_21165</name>
</gene>
<dbReference type="InterPro" id="IPR008794">
    <property type="entry name" value="Pro_racemase_fam"/>
</dbReference>
<name>A0AA95SA86_9BACI</name>
<proteinExistence type="inferred from homology"/>
<dbReference type="EMBL" id="CP126114">
    <property type="protein sequence ID" value="WHY85109.1"/>
    <property type="molecule type" value="Genomic_DNA"/>
</dbReference>
<dbReference type="Pfam" id="PF05544">
    <property type="entry name" value="Pro_racemase"/>
    <property type="match status" value="1"/>
</dbReference>
<protein>
    <submittedName>
        <fullName evidence="2">Proline racemase family protein</fullName>
    </submittedName>
</protein>
<dbReference type="PANTHER" id="PTHR33442">
    <property type="entry name" value="TRANS-3-HYDROXY-L-PROLINE DEHYDRATASE"/>
    <property type="match status" value="1"/>
</dbReference>
<reference evidence="2" key="1">
    <citation type="submission" date="2023-05" db="EMBL/GenBank/DDBJ databases">
        <title>Comparative genomics of Bacillaceae isolates and their secondary metabolite potential.</title>
        <authorList>
            <person name="Song L."/>
            <person name="Nielsen L.J."/>
            <person name="Mohite O."/>
            <person name="Xu X."/>
            <person name="Weber T."/>
            <person name="Kovacs A.T."/>
        </authorList>
    </citation>
    <scope>NUCLEOTIDE SEQUENCE</scope>
    <source>
        <strain evidence="2">XLM17</strain>
    </source>
</reference>
<dbReference type="GO" id="GO:0047580">
    <property type="term" value="F:4-hydroxyproline epimerase activity"/>
    <property type="evidence" value="ECO:0007669"/>
    <property type="project" value="TreeGrafter"/>
</dbReference>
<evidence type="ECO:0000313" key="3">
    <source>
        <dbReference type="Proteomes" id="UP001178288"/>
    </source>
</evidence>
<organism evidence="2 3">
    <name type="scientific">Neobacillus novalis</name>
    <dbReference type="NCBI Taxonomy" id="220687"/>
    <lineage>
        <taxon>Bacteria</taxon>
        <taxon>Bacillati</taxon>
        <taxon>Bacillota</taxon>
        <taxon>Bacilli</taxon>
        <taxon>Bacillales</taxon>
        <taxon>Bacillaceae</taxon>
        <taxon>Neobacillus</taxon>
    </lineage>
</organism>
<comment type="similarity">
    <text evidence="1">Belongs to the proline racemase family.</text>
</comment>
<keyword evidence="3" id="KW-1185">Reference proteome</keyword>
<dbReference type="AlphaFoldDB" id="A0AA95SA86"/>
<dbReference type="Gene3D" id="3.10.310.10">
    <property type="entry name" value="Diaminopimelate Epimerase, Chain A, domain 1"/>
    <property type="match status" value="2"/>
</dbReference>